<evidence type="ECO:0008006" key="4">
    <source>
        <dbReference type="Google" id="ProtNLM"/>
    </source>
</evidence>
<dbReference type="Gene3D" id="3.90.1720.10">
    <property type="entry name" value="endopeptidase domain like (from Nostoc punctiforme)"/>
    <property type="match status" value="1"/>
</dbReference>
<sequence length="246" mass="26297">MKISKIGSVAALSLVLALPSGVAYAKSNGAPSVTLDDNGNSALIVELVEKNPGTSYADMERAVRSAARATGVSEAEVARQALAEVDVQAAQIRPRSGAKPSDDKDIGMARHRGDVFYTPSKSFGINHGHSGIYSYKKWIVEALPGEGVAEHYYAGVKVSSGAHKQYVSASQANRAKAADRARDFIGKWYSPNFAFNKTANGLMNCSQVVWAAYKTATGIDLDSNGGHGVYPSDILNSRYTVTYQRF</sequence>
<dbReference type="AlphaFoldDB" id="A0A3Q9GKP5"/>
<name>A0A3Q9GKP5_9ACTO</name>
<feature type="signal peptide" evidence="1">
    <location>
        <begin position="1"/>
        <end position="25"/>
    </location>
</feature>
<dbReference type="SUPFAM" id="SSF54001">
    <property type="entry name" value="Cysteine proteinases"/>
    <property type="match status" value="1"/>
</dbReference>
<accession>A0A3Q9GKP5</accession>
<dbReference type="RefSeq" id="WP_039663253.1">
    <property type="nucleotide sequence ID" value="NZ_CP029001.1"/>
</dbReference>
<dbReference type="InterPro" id="IPR024453">
    <property type="entry name" value="Peptidase_C92"/>
</dbReference>
<dbReference type="Pfam" id="PF05708">
    <property type="entry name" value="Peptidase_C92"/>
    <property type="match status" value="1"/>
</dbReference>
<dbReference type="Proteomes" id="UP000275951">
    <property type="component" value="Chromosome"/>
</dbReference>
<reference evidence="2 3" key="1">
    <citation type="submission" date="2018-11" db="EMBL/GenBank/DDBJ databases">
        <title>Multidrug-resistant genes are associated with an 42-kb island TGI1 carrying a complex class 1 integron in a Trueperella pyogenes.</title>
        <authorList>
            <person name="Dong W."/>
        </authorList>
    </citation>
    <scope>NUCLEOTIDE SEQUENCE [LARGE SCALE GENOMIC DNA]</scope>
    <source>
        <strain evidence="2 3">TP4</strain>
    </source>
</reference>
<gene>
    <name evidence="2" type="ORF">EBQ10_07460</name>
</gene>
<feature type="chain" id="PRO_5018634608" description="Permuted papain-like amidase enzyme, YaeF/YiiX, C92 family" evidence="1">
    <location>
        <begin position="26"/>
        <end position="246"/>
    </location>
</feature>
<keyword evidence="1" id="KW-0732">Signal</keyword>
<protein>
    <recommendedName>
        <fullName evidence="4">Permuted papain-like amidase enzyme, YaeF/YiiX, C92 family</fullName>
    </recommendedName>
</protein>
<organism evidence="2 3">
    <name type="scientific">Trueperella pyogenes</name>
    <dbReference type="NCBI Taxonomy" id="1661"/>
    <lineage>
        <taxon>Bacteria</taxon>
        <taxon>Bacillati</taxon>
        <taxon>Actinomycetota</taxon>
        <taxon>Actinomycetes</taxon>
        <taxon>Actinomycetales</taxon>
        <taxon>Actinomycetaceae</taxon>
        <taxon>Trueperella</taxon>
    </lineage>
</organism>
<dbReference type="EMBL" id="CP033905">
    <property type="protein sequence ID" value="AZR07150.1"/>
    <property type="molecule type" value="Genomic_DNA"/>
</dbReference>
<evidence type="ECO:0000256" key="1">
    <source>
        <dbReference type="SAM" id="SignalP"/>
    </source>
</evidence>
<evidence type="ECO:0000313" key="3">
    <source>
        <dbReference type="Proteomes" id="UP000275951"/>
    </source>
</evidence>
<dbReference type="InterPro" id="IPR038765">
    <property type="entry name" value="Papain-like_cys_pep_sf"/>
</dbReference>
<evidence type="ECO:0000313" key="2">
    <source>
        <dbReference type="EMBL" id="AZR07150.1"/>
    </source>
</evidence>
<proteinExistence type="predicted"/>